<feature type="transmembrane region" description="Helical" evidence="1">
    <location>
        <begin position="45"/>
        <end position="67"/>
    </location>
</feature>
<sequence length="244" mass="27947">MNNNDLIRVVTGVARTSFWNVEDSMMYINDQLDIMVAPLGFKNTMHWSSILIGAVSFVFCCQLSLLIRRSIHHHRQTKNDNTDVSTKTFGEVSSDDKALNIFFRTNLQRLAESNESHGQITAYTLKNEKKNIRENENDCTKKSNPNINDIPQFDKDQIQHLNELHTADSTRTLSWESFDFSCSSSVDSLHTSVNEETTMESPIGWDLEVGTPEILKEIIKPVKRNLDDELCRFHKMSLLCCSID</sequence>
<gene>
    <name evidence="2" type="ORF">DBRI00130_LOCUS12698</name>
</gene>
<reference evidence="2" key="1">
    <citation type="submission" date="2021-01" db="EMBL/GenBank/DDBJ databases">
        <authorList>
            <person name="Corre E."/>
            <person name="Pelletier E."/>
            <person name="Niang G."/>
            <person name="Scheremetjew M."/>
            <person name="Finn R."/>
            <person name="Kale V."/>
            <person name="Holt S."/>
            <person name="Cochrane G."/>
            <person name="Meng A."/>
            <person name="Brown T."/>
            <person name="Cohen L."/>
        </authorList>
    </citation>
    <scope>NUCLEOTIDE SEQUENCE</scope>
    <source>
        <strain evidence="2">GSO104</strain>
    </source>
</reference>
<keyword evidence="1" id="KW-0812">Transmembrane</keyword>
<protein>
    <submittedName>
        <fullName evidence="2">Uncharacterized protein</fullName>
    </submittedName>
</protein>
<name>A0A7S4R468_9STRA</name>
<dbReference type="AlphaFoldDB" id="A0A7S4R468"/>
<keyword evidence="1" id="KW-0472">Membrane</keyword>
<accession>A0A7S4R468</accession>
<evidence type="ECO:0000313" key="2">
    <source>
        <dbReference type="EMBL" id="CAE4602969.1"/>
    </source>
</evidence>
<keyword evidence="1" id="KW-1133">Transmembrane helix</keyword>
<organism evidence="2">
    <name type="scientific">Ditylum brightwellii</name>
    <dbReference type="NCBI Taxonomy" id="49249"/>
    <lineage>
        <taxon>Eukaryota</taxon>
        <taxon>Sar</taxon>
        <taxon>Stramenopiles</taxon>
        <taxon>Ochrophyta</taxon>
        <taxon>Bacillariophyta</taxon>
        <taxon>Mediophyceae</taxon>
        <taxon>Lithodesmiophycidae</taxon>
        <taxon>Lithodesmiales</taxon>
        <taxon>Lithodesmiaceae</taxon>
        <taxon>Ditylum</taxon>
    </lineage>
</organism>
<proteinExistence type="predicted"/>
<evidence type="ECO:0000256" key="1">
    <source>
        <dbReference type="SAM" id="Phobius"/>
    </source>
</evidence>
<dbReference type="EMBL" id="HBNS01015831">
    <property type="protein sequence ID" value="CAE4602969.1"/>
    <property type="molecule type" value="Transcribed_RNA"/>
</dbReference>